<evidence type="ECO:0000313" key="6">
    <source>
        <dbReference type="Proteomes" id="UP000509303"/>
    </source>
</evidence>
<evidence type="ECO:0000256" key="3">
    <source>
        <dbReference type="SAM" id="MobiDB-lite"/>
    </source>
</evidence>
<sequence>MDHDPTTRTLALLTLLQSGGEWTAADLAERLGTSTRTVRRDAQRLRRLGYAVEARPGPGSTYRLRPGVRVPPLLFTADEITVLVAGLHLIRAWLPEEAVASSALLKLDQVLPRPLRRRAAATDLATEVLQQPGAVVAAATVGVIADAVAEGGRLRFRYTDQHDRRSTRLVEPYRHFLRAGAWYLVAYDVDRDDWRAFRLDRIADITPVAGGFPPRPFPDASIEHWLTTDFGRATERPPGTTPGTTPGAPRGAAEPAGSAEPAEPLEPAESATPAEPAE</sequence>
<dbReference type="PANTHER" id="PTHR34580">
    <property type="match status" value="1"/>
</dbReference>
<dbReference type="Gene3D" id="1.10.10.10">
    <property type="entry name" value="Winged helix-like DNA-binding domain superfamily/Winged helix DNA-binding domain"/>
    <property type="match status" value="1"/>
</dbReference>
<dbReference type="GO" id="GO:0003700">
    <property type="term" value="F:DNA-binding transcription factor activity"/>
    <property type="evidence" value="ECO:0007669"/>
    <property type="project" value="InterPro"/>
</dbReference>
<dbReference type="CDD" id="cd00090">
    <property type="entry name" value="HTH_ARSR"/>
    <property type="match status" value="1"/>
</dbReference>
<gene>
    <name evidence="5" type="ORF">HUT08_08345</name>
</gene>
<dbReference type="InterPro" id="IPR036388">
    <property type="entry name" value="WH-like_DNA-bd_sf"/>
</dbReference>
<dbReference type="InterPro" id="IPR051534">
    <property type="entry name" value="CBASS_pafABC_assoc_protein"/>
</dbReference>
<dbReference type="Pfam" id="PF13280">
    <property type="entry name" value="WYL"/>
    <property type="match status" value="1"/>
</dbReference>
<dbReference type="PROSITE" id="PS52050">
    <property type="entry name" value="WYL"/>
    <property type="match status" value="1"/>
</dbReference>
<dbReference type="InterPro" id="IPR026881">
    <property type="entry name" value="WYL_dom"/>
</dbReference>
<evidence type="ECO:0000256" key="1">
    <source>
        <dbReference type="ARBA" id="ARBA00023015"/>
    </source>
</evidence>
<protein>
    <submittedName>
        <fullName evidence="5">WYL domain-containing protein</fullName>
    </submittedName>
</protein>
<keyword evidence="2" id="KW-0804">Transcription</keyword>
<organism evidence="5 6">
    <name type="scientific">Streptomyces buecherae</name>
    <dbReference type="NCBI Taxonomy" id="2763006"/>
    <lineage>
        <taxon>Bacteria</taxon>
        <taxon>Bacillati</taxon>
        <taxon>Actinomycetota</taxon>
        <taxon>Actinomycetes</taxon>
        <taxon>Kitasatosporales</taxon>
        <taxon>Streptomycetaceae</taxon>
        <taxon>Streptomyces</taxon>
    </lineage>
</organism>
<dbReference type="PANTHER" id="PTHR34580:SF3">
    <property type="entry name" value="PROTEIN PAFB"/>
    <property type="match status" value="1"/>
</dbReference>
<dbReference type="InterPro" id="IPR001034">
    <property type="entry name" value="DeoR_HTH"/>
</dbReference>
<feature type="domain" description="HTH deoR-type" evidence="4">
    <location>
        <begin position="5"/>
        <end position="70"/>
    </location>
</feature>
<keyword evidence="6" id="KW-1185">Reference proteome</keyword>
<evidence type="ECO:0000313" key="5">
    <source>
        <dbReference type="EMBL" id="QKW49566.1"/>
    </source>
</evidence>
<dbReference type="SUPFAM" id="SSF46785">
    <property type="entry name" value="Winged helix' DNA-binding domain"/>
    <property type="match status" value="1"/>
</dbReference>
<feature type="compositionally biased region" description="Low complexity" evidence="3">
    <location>
        <begin position="236"/>
        <end position="278"/>
    </location>
</feature>
<dbReference type="InterPro" id="IPR011991">
    <property type="entry name" value="ArsR-like_HTH"/>
</dbReference>
<dbReference type="PROSITE" id="PS51000">
    <property type="entry name" value="HTH_DEOR_2"/>
    <property type="match status" value="1"/>
</dbReference>
<accession>A0A7H8N5G7</accession>
<dbReference type="RefSeq" id="WP_176161300.1">
    <property type="nucleotide sequence ID" value="NZ_CP054929.1"/>
</dbReference>
<evidence type="ECO:0000259" key="4">
    <source>
        <dbReference type="PROSITE" id="PS51000"/>
    </source>
</evidence>
<feature type="region of interest" description="Disordered" evidence="3">
    <location>
        <begin position="231"/>
        <end position="278"/>
    </location>
</feature>
<keyword evidence="1" id="KW-0805">Transcription regulation</keyword>
<name>A0A7H8N5G7_9ACTN</name>
<dbReference type="Pfam" id="PF08279">
    <property type="entry name" value="HTH_11"/>
    <property type="match status" value="1"/>
</dbReference>
<evidence type="ECO:0000256" key="2">
    <source>
        <dbReference type="ARBA" id="ARBA00023163"/>
    </source>
</evidence>
<dbReference type="AlphaFoldDB" id="A0A7H8N5G7"/>
<dbReference type="EMBL" id="CP054929">
    <property type="protein sequence ID" value="QKW49566.1"/>
    <property type="molecule type" value="Genomic_DNA"/>
</dbReference>
<proteinExistence type="predicted"/>
<reference evidence="5 6" key="1">
    <citation type="submission" date="2020-06" db="EMBL/GenBank/DDBJ databases">
        <title>Genome mining for natural products.</title>
        <authorList>
            <person name="Zhang B."/>
            <person name="Shi J."/>
            <person name="Ge H."/>
        </authorList>
    </citation>
    <scope>NUCLEOTIDE SEQUENCE [LARGE SCALE GENOMIC DNA]</scope>
    <source>
        <strain evidence="5 6">NA00687</strain>
    </source>
</reference>
<dbReference type="InterPro" id="IPR036390">
    <property type="entry name" value="WH_DNA-bd_sf"/>
</dbReference>
<dbReference type="Proteomes" id="UP000509303">
    <property type="component" value="Chromosome"/>
</dbReference>
<dbReference type="InterPro" id="IPR013196">
    <property type="entry name" value="HTH_11"/>
</dbReference>